<dbReference type="RefSeq" id="WP_345385001.1">
    <property type="nucleotide sequence ID" value="NZ_BAABLL010000006.1"/>
</dbReference>
<keyword evidence="2" id="KW-1185">Reference proteome</keyword>
<proteinExistence type="predicted"/>
<gene>
    <name evidence="1" type="ORF">ACFOW9_10380</name>
</gene>
<evidence type="ECO:0000313" key="1">
    <source>
        <dbReference type="EMBL" id="MFC4266006.1"/>
    </source>
</evidence>
<comment type="caution">
    <text evidence="1">The sequence shown here is derived from an EMBL/GenBank/DDBJ whole genome shotgun (WGS) entry which is preliminary data.</text>
</comment>
<dbReference type="EMBL" id="JBHSCQ010000016">
    <property type="protein sequence ID" value="MFC4266006.1"/>
    <property type="molecule type" value="Genomic_DNA"/>
</dbReference>
<reference evidence="2" key="1">
    <citation type="journal article" date="2019" name="Int. J. Syst. Evol. Microbiol.">
        <title>The Global Catalogue of Microorganisms (GCM) 10K type strain sequencing project: providing services to taxonomists for standard genome sequencing and annotation.</title>
        <authorList>
            <consortium name="The Broad Institute Genomics Platform"/>
            <consortium name="The Broad Institute Genome Sequencing Center for Infectious Disease"/>
            <person name="Wu L."/>
            <person name="Ma J."/>
        </authorList>
    </citation>
    <scope>NUCLEOTIDE SEQUENCE [LARGE SCALE GENOMIC DNA]</scope>
    <source>
        <strain evidence="2">CGMCC 1.10698</strain>
    </source>
</reference>
<dbReference type="Proteomes" id="UP001595773">
    <property type="component" value="Unassembled WGS sequence"/>
</dbReference>
<organism evidence="1 2">
    <name type="scientific">Arthrobacter cryoconiti</name>
    <dbReference type="NCBI Taxonomy" id="748907"/>
    <lineage>
        <taxon>Bacteria</taxon>
        <taxon>Bacillati</taxon>
        <taxon>Actinomycetota</taxon>
        <taxon>Actinomycetes</taxon>
        <taxon>Micrococcales</taxon>
        <taxon>Micrococcaceae</taxon>
        <taxon>Arthrobacter</taxon>
    </lineage>
</organism>
<name>A0ABV8R1H8_9MICC</name>
<protein>
    <recommendedName>
        <fullName evidence="3">PASTA domain-containing protein</fullName>
    </recommendedName>
</protein>
<evidence type="ECO:0008006" key="3">
    <source>
        <dbReference type="Google" id="ProtNLM"/>
    </source>
</evidence>
<evidence type="ECO:0000313" key="2">
    <source>
        <dbReference type="Proteomes" id="UP001595773"/>
    </source>
</evidence>
<sequence>MPGAQVQGSTLQRSTPLSAASMTATITATPAEVLAYYSQVFQAQGFTAQPGDTVDGVPLKTFVRAAGQEIVIVSVVQTGDSATVTVGATVLPGSLK</sequence>
<accession>A0ABV8R1H8</accession>